<evidence type="ECO:0000256" key="8">
    <source>
        <dbReference type="ARBA" id="ARBA00049244"/>
    </source>
</evidence>
<organism evidence="10">
    <name type="scientific">Rhabdomonas costata</name>
    <dbReference type="NCBI Taxonomy" id="118010"/>
    <lineage>
        <taxon>Eukaryota</taxon>
        <taxon>Discoba</taxon>
        <taxon>Euglenozoa</taxon>
        <taxon>Euglenida</taxon>
        <taxon>Spirocuta</taxon>
        <taxon>Aphagea</taxon>
        <taxon>Rhabdomonadales</taxon>
        <taxon>Astasiidae</taxon>
        <taxon>Rhabdomonas</taxon>
    </lineage>
</organism>
<proteinExistence type="evidence at transcript level"/>
<keyword evidence="3" id="KW-0808">Transferase</keyword>
<evidence type="ECO:0000256" key="2">
    <source>
        <dbReference type="ARBA" id="ARBA00012417"/>
    </source>
</evidence>
<name>A0A6F8QHP5_9EUGL</name>
<comment type="catalytic activity">
    <reaction evidence="8">
        <text>DNA(n) + a 2'-deoxyribonucleoside 5'-triphosphate = DNA(n+1) + diphosphate</text>
        <dbReference type="Rhea" id="RHEA:22508"/>
        <dbReference type="Rhea" id="RHEA-COMP:17339"/>
        <dbReference type="Rhea" id="RHEA-COMP:17340"/>
        <dbReference type="ChEBI" id="CHEBI:33019"/>
        <dbReference type="ChEBI" id="CHEBI:61560"/>
        <dbReference type="ChEBI" id="CHEBI:173112"/>
        <dbReference type="EC" id="2.7.7.7"/>
    </reaction>
</comment>
<dbReference type="GO" id="GO:0006302">
    <property type="term" value="P:double-strand break repair"/>
    <property type="evidence" value="ECO:0007669"/>
    <property type="project" value="TreeGrafter"/>
</dbReference>
<dbReference type="GO" id="GO:0003887">
    <property type="term" value="F:DNA-directed DNA polymerase activity"/>
    <property type="evidence" value="ECO:0007669"/>
    <property type="project" value="UniProtKB-KW"/>
</dbReference>
<dbReference type="Pfam" id="PF00476">
    <property type="entry name" value="DNA_pol_A"/>
    <property type="match status" value="2"/>
</dbReference>
<feature type="domain" description="DNA-directed DNA polymerase family A palm" evidence="9">
    <location>
        <begin position="525"/>
        <end position="755"/>
    </location>
</feature>
<dbReference type="SUPFAM" id="SSF56672">
    <property type="entry name" value="DNA/RNA polymerases"/>
    <property type="match status" value="1"/>
</dbReference>
<dbReference type="Gene3D" id="1.10.150.20">
    <property type="entry name" value="5' to 3' exonuclease, C-terminal subdomain"/>
    <property type="match status" value="1"/>
</dbReference>
<evidence type="ECO:0000256" key="7">
    <source>
        <dbReference type="ARBA" id="ARBA00023125"/>
    </source>
</evidence>
<evidence type="ECO:0000256" key="1">
    <source>
        <dbReference type="ARBA" id="ARBA00007705"/>
    </source>
</evidence>
<reference evidence="10" key="1">
    <citation type="journal article" date="2020" name="Pathogens">
        <title>Inventory and evolution of mitochondrion-localized family A DNA polymerases in Euglenozoa.</title>
        <authorList>
            <person name="Harada R."/>
            <person name="Hirakawa Y."/>
            <person name="Yabuki A."/>
            <person name="Kashiyama Y."/>
            <person name="Maruyama M."/>
            <person name="Onuma R."/>
            <person name="Soukal P."/>
            <person name="Miyagishima S."/>
            <person name="Hampl V."/>
            <person name="Tanifuji G."/>
            <person name="Inagaki Y."/>
        </authorList>
    </citation>
    <scope>NUCLEOTIDE SEQUENCE</scope>
    <source>
        <strain evidence="10">PANT2</strain>
    </source>
</reference>
<keyword evidence="5" id="KW-0235">DNA replication</keyword>
<evidence type="ECO:0000256" key="6">
    <source>
        <dbReference type="ARBA" id="ARBA00022932"/>
    </source>
</evidence>
<gene>
    <name evidence="10" type="primary">POP_Rhabd1</name>
</gene>
<dbReference type="PANTHER" id="PTHR10133">
    <property type="entry name" value="DNA POLYMERASE I"/>
    <property type="match status" value="1"/>
</dbReference>
<evidence type="ECO:0000313" key="10">
    <source>
        <dbReference type="EMBL" id="BBU67632.1"/>
    </source>
</evidence>
<dbReference type="PRINTS" id="PR00868">
    <property type="entry name" value="DNAPOLI"/>
</dbReference>
<evidence type="ECO:0000256" key="4">
    <source>
        <dbReference type="ARBA" id="ARBA00022695"/>
    </source>
</evidence>
<sequence length="794" mass="89017">MRGSRLKWVVRAVFRPRQISERVLSFPLSVARQIPAPVPTTQLSVTDCQIVPFAAAPEAPQPLTEMVGVVELESPEEVAEVVPFLRRLTEHNHFITVSAINFDPKRASKSAWVVGEVQAIAIHCAPEVSLFRGCSVVVINNRADIRTLLPLAPYFADQEVRKVYHNYSVCKALLGRYFLSDAYEQELPNLSELGDDWHKGFAADTLHLARLDVSNLKASEIGSLGRLLETYADMSSETGWSGLSVWNGKTVDPILRVCSEVKQLQQLFLKLEGYLVGGEVVPEFATEQRETAFQFYAKYWRPYGELLTKIEQRGMHLDVEDMQNKRVLATDTCRKLNREFWDQAFKIEAVRFDGPVDLRNSLNIQSSKQVNQLLFGPFNDPSGVISIPEENDFQVRCLDEQGQPRLAENGRTYTKSTVKITGLGIRPIKEKPSLSSDVLRVLTKKPNFHQNSRAQNHREEVLAMLETYQQRKVPQKILQGFLSPYCRLAVYSRIHPSLNLNTNTGRLSCQNPNLQNIPSLGKDQEFKIRMSFTAPPGKLLIVADYSQAELRILAHVSQCEGLRHAFLTGGDVHSHTAFSMFPHVREAVESGKVAVDADPGGGKSLVPLLKDVFPEERKRAKTLNFAVLYGQGPRRLAETWNVSFEEARDVVGKWFTGRPEVGRWKKQVVLYAQKYGCVRTVLGRAVQIKDINSQDIVRRMHAERAAVNAVAQGSAADIIMLAMIELERCSALRDLGVVMVMQVHDEIIFEVPEANATAAIPRIKEIMERPPGLEGFSVGLSVDIKAAKSWGEAK</sequence>
<keyword evidence="6" id="KW-0239">DNA-directed DNA polymerase</keyword>
<dbReference type="Gene3D" id="3.30.70.370">
    <property type="match status" value="1"/>
</dbReference>
<evidence type="ECO:0000256" key="3">
    <source>
        <dbReference type="ARBA" id="ARBA00022679"/>
    </source>
</evidence>
<evidence type="ECO:0000259" key="9">
    <source>
        <dbReference type="SMART" id="SM00482"/>
    </source>
</evidence>
<comment type="similarity">
    <text evidence="1">Belongs to the DNA polymerase type-A family.</text>
</comment>
<evidence type="ECO:0000256" key="5">
    <source>
        <dbReference type="ARBA" id="ARBA00022705"/>
    </source>
</evidence>
<keyword evidence="7" id="KW-0238">DNA-binding</keyword>
<dbReference type="EC" id="2.7.7.7" evidence="2"/>
<dbReference type="InterPro" id="IPR002298">
    <property type="entry name" value="DNA_polymerase_A"/>
</dbReference>
<keyword evidence="4" id="KW-0548">Nucleotidyltransferase</keyword>
<dbReference type="InterPro" id="IPR043502">
    <property type="entry name" value="DNA/RNA_pol_sf"/>
</dbReference>
<dbReference type="InterPro" id="IPR019760">
    <property type="entry name" value="DNA-dir_DNA_pol_A_CS"/>
</dbReference>
<dbReference type="PANTHER" id="PTHR10133:SF27">
    <property type="entry name" value="DNA POLYMERASE NU"/>
    <property type="match status" value="1"/>
</dbReference>
<accession>A0A6F8QHP5</accession>
<dbReference type="InterPro" id="IPR001098">
    <property type="entry name" value="DNA-dir_DNA_pol_A_palm_dom"/>
</dbReference>
<dbReference type="AlphaFoldDB" id="A0A6F8QHP5"/>
<dbReference type="SMART" id="SM00482">
    <property type="entry name" value="POLAc"/>
    <property type="match status" value="1"/>
</dbReference>
<dbReference type="PROSITE" id="PS00447">
    <property type="entry name" value="DNA_POLYMERASE_A"/>
    <property type="match status" value="1"/>
</dbReference>
<dbReference type="EMBL" id="LC516831">
    <property type="protein sequence ID" value="BBU67632.1"/>
    <property type="molecule type" value="mRNA"/>
</dbReference>
<protein>
    <recommendedName>
        <fullName evidence="2">DNA-directed DNA polymerase</fullName>
        <ecNumber evidence="2">2.7.7.7</ecNumber>
    </recommendedName>
</protein>
<dbReference type="GO" id="GO:0006261">
    <property type="term" value="P:DNA-templated DNA replication"/>
    <property type="evidence" value="ECO:0007669"/>
    <property type="project" value="InterPro"/>
</dbReference>
<dbReference type="GO" id="GO:0003677">
    <property type="term" value="F:DNA binding"/>
    <property type="evidence" value="ECO:0007669"/>
    <property type="project" value="UniProtKB-KW"/>
</dbReference>